<dbReference type="GO" id="GO:0009372">
    <property type="term" value="P:quorum sensing"/>
    <property type="evidence" value="ECO:0007669"/>
    <property type="project" value="UniProtKB-KW"/>
</dbReference>
<organism evidence="9 10">
    <name type="scientific">Lachnospira eligens</name>
    <dbReference type="NCBI Taxonomy" id="39485"/>
    <lineage>
        <taxon>Bacteria</taxon>
        <taxon>Bacillati</taxon>
        <taxon>Bacillota</taxon>
        <taxon>Clostridia</taxon>
        <taxon>Lachnospirales</taxon>
        <taxon>Lachnospiraceae</taxon>
        <taxon>Lachnospira</taxon>
    </lineage>
</organism>
<dbReference type="GO" id="GO:0016020">
    <property type="term" value="C:membrane"/>
    <property type="evidence" value="ECO:0007669"/>
    <property type="project" value="InterPro"/>
</dbReference>
<keyword evidence="6 8" id="KW-1133">Transmembrane helix</keyword>
<dbReference type="SMART" id="SM00793">
    <property type="entry name" value="AgrB"/>
    <property type="match status" value="1"/>
</dbReference>
<keyword evidence="2" id="KW-0673">Quorum sensing</keyword>
<dbReference type="GO" id="GO:0008233">
    <property type="term" value="F:peptidase activity"/>
    <property type="evidence" value="ECO:0007669"/>
    <property type="project" value="UniProtKB-KW"/>
</dbReference>
<dbReference type="AlphaFoldDB" id="A0A413YQ41"/>
<evidence type="ECO:0000313" key="9">
    <source>
        <dbReference type="EMBL" id="RHC11171.1"/>
    </source>
</evidence>
<evidence type="ECO:0000256" key="3">
    <source>
        <dbReference type="ARBA" id="ARBA00022670"/>
    </source>
</evidence>
<name>A0A413YQ41_9FIRM</name>
<feature type="transmembrane region" description="Helical" evidence="8">
    <location>
        <begin position="103"/>
        <end position="119"/>
    </location>
</feature>
<dbReference type="InterPro" id="IPR006741">
    <property type="entry name" value="AgrB"/>
</dbReference>
<accession>A0A413YQ41</accession>
<evidence type="ECO:0008006" key="11">
    <source>
        <dbReference type="Google" id="ProtNLM"/>
    </source>
</evidence>
<dbReference type="Pfam" id="PF04647">
    <property type="entry name" value="AgrB"/>
    <property type="match status" value="1"/>
</dbReference>
<dbReference type="RefSeq" id="WP_118363147.1">
    <property type="nucleotide sequence ID" value="NZ_QSHM01000031.1"/>
</dbReference>
<keyword evidence="3" id="KW-0645">Protease</keyword>
<evidence type="ECO:0000256" key="6">
    <source>
        <dbReference type="ARBA" id="ARBA00022989"/>
    </source>
</evidence>
<feature type="transmembrane region" description="Helical" evidence="8">
    <location>
        <begin position="36"/>
        <end position="66"/>
    </location>
</feature>
<protein>
    <recommendedName>
        <fullName evidence="11">Accessory gene regulator protein</fullName>
    </recommendedName>
</protein>
<keyword evidence="5" id="KW-0378">Hydrolase</keyword>
<evidence type="ECO:0000256" key="1">
    <source>
        <dbReference type="ARBA" id="ARBA00022475"/>
    </source>
</evidence>
<dbReference type="EMBL" id="QSHM01000031">
    <property type="protein sequence ID" value="RHC11171.1"/>
    <property type="molecule type" value="Genomic_DNA"/>
</dbReference>
<evidence type="ECO:0000313" key="10">
    <source>
        <dbReference type="Proteomes" id="UP000285844"/>
    </source>
</evidence>
<reference evidence="9 10" key="1">
    <citation type="submission" date="2018-08" db="EMBL/GenBank/DDBJ databases">
        <title>A genome reference for cultivated species of the human gut microbiota.</title>
        <authorList>
            <person name="Zou Y."/>
            <person name="Xue W."/>
            <person name="Luo G."/>
        </authorList>
    </citation>
    <scope>NUCLEOTIDE SEQUENCE [LARGE SCALE GENOMIC DNA]</scope>
    <source>
        <strain evidence="9 10">AM37-3BH</strain>
    </source>
</reference>
<evidence type="ECO:0000256" key="5">
    <source>
        <dbReference type="ARBA" id="ARBA00022801"/>
    </source>
</evidence>
<evidence type="ECO:0000256" key="8">
    <source>
        <dbReference type="SAM" id="Phobius"/>
    </source>
</evidence>
<comment type="caution">
    <text evidence="9">The sequence shown here is derived from an EMBL/GenBank/DDBJ whole genome shotgun (WGS) entry which is preliminary data.</text>
</comment>
<keyword evidence="7 8" id="KW-0472">Membrane</keyword>
<dbReference type="GO" id="GO:0006508">
    <property type="term" value="P:proteolysis"/>
    <property type="evidence" value="ECO:0007669"/>
    <property type="project" value="UniProtKB-KW"/>
</dbReference>
<keyword evidence="1" id="KW-1003">Cell membrane</keyword>
<proteinExistence type="predicted"/>
<feature type="transmembrane region" description="Helical" evidence="8">
    <location>
        <begin position="78"/>
        <end position="97"/>
    </location>
</feature>
<gene>
    <name evidence="9" type="ORF">DW858_14770</name>
</gene>
<evidence type="ECO:0000256" key="2">
    <source>
        <dbReference type="ARBA" id="ARBA00022654"/>
    </source>
</evidence>
<feature type="transmembrane region" description="Helical" evidence="8">
    <location>
        <begin position="140"/>
        <end position="161"/>
    </location>
</feature>
<evidence type="ECO:0000256" key="4">
    <source>
        <dbReference type="ARBA" id="ARBA00022692"/>
    </source>
</evidence>
<sequence>MEGVRNSIINWLIKNSAISEENRELYEYAVYSAELLILPVIMAIVIGWLAGSIINGVLLIVPFMLLKKYSGGYHAKKLSICMIISTILLTIIIRLSICDIKPVYMYIATCITIIELCMVSPIQSDNKVLNEKEIRHYKKIAVMQLEVYSIVIICTSILSYFTVAKCMCLGIILASLMQLPCIVTKRTSIR</sequence>
<evidence type="ECO:0000256" key="7">
    <source>
        <dbReference type="ARBA" id="ARBA00023136"/>
    </source>
</evidence>
<keyword evidence="4 8" id="KW-0812">Transmembrane</keyword>
<dbReference type="Proteomes" id="UP000285844">
    <property type="component" value="Unassembled WGS sequence"/>
</dbReference>